<dbReference type="CDD" id="cd06558">
    <property type="entry name" value="crotonase-like"/>
    <property type="match status" value="1"/>
</dbReference>
<dbReference type="AlphaFoldDB" id="A5WDW2"/>
<evidence type="ECO:0000256" key="1">
    <source>
        <dbReference type="ARBA" id="ARBA00005254"/>
    </source>
</evidence>
<gene>
    <name evidence="3" type="ordered locus">PsycPRwf_0903</name>
</gene>
<keyword evidence="3" id="KW-0456">Lyase</keyword>
<organism evidence="3">
    <name type="scientific">Psychrobacter sp. (strain PRwf-1)</name>
    <dbReference type="NCBI Taxonomy" id="349106"/>
    <lineage>
        <taxon>Bacteria</taxon>
        <taxon>Pseudomonadati</taxon>
        <taxon>Pseudomonadota</taxon>
        <taxon>Gammaproteobacteria</taxon>
        <taxon>Moraxellales</taxon>
        <taxon>Moraxellaceae</taxon>
        <taxon>Psychrobacter</taxon>
    </lineage>
</organism>
<dbReference type="InterPro" id="IPR018376">
    <property type="entry name" value="Enoyl-CoA_hyd/isom_CS"/>
</dbReference>
<dbReference type="Pfam" id="PF00378">
    <property type="entry name" value="ECH_1"/>
    <property type="match status" value="1"/>
</dbReference>
<name>A5WDW2_PSYWF</name>
<protein>
    <submittedName>
        <fullName evidence="3">Enoyl-CoA hydratase</fullName>
        <ecNumber evidence="3">4.2.1.17</ecNumber>
    </submittedName>
</protein>
<dbReference type="eggNOG" id="COG1024">
    <property type="taxonomic scope" value="Bacteria"/>
</dbReference>
<dbReference type="PANTHER" id="PTHR43459:SF1">
    <property type="entry name" value="EG:BACN32G11.4 PROTEIN"/>
    <property type="match status" value="1"/>
</dbReference>
<dbReference type="STRING" id="349106.PsycPRwf_0903"/>
<evidence type="ECO:0000256" key="2">
    <source>
        <dbReference type="RuleBase" id="RU003707"/>
    </source>
</evidence>
<dbReference type="Gene3D" id="1.10.12.10">
    <property type="entry name" value="Lyase 2-enoyl-coa Hydratase, Chain A, domain 2"/>
    <property type="match status" value="1"/>
</dbReference>
<dbReference type="GO" id="GO:0004300">
    <property type="term" value="F:enoyl-CoA hydratase activity"/>
    <property type="evidence" value="ECO:0007669"/>
    <property type="project" value="UniProtKB-EC"/>
</dbReference>
<evidence type="ECO:0000313" key="3">
    <source>
        <dbReference type="EMBL" id="ABQ93853.1"/>
    </source>
</evidence>
<dbReference type="InterPro" id="IPR001753">
    <property type="entry name" value="Enoyl-CoA_hydra/iso"/>
</dbReference>
<dbReference type="PANTHER" id="PTHR43459">
    <property type="entry name" value="ENOYL-COA HYDRATASE"/>
    <property type="match status" value="1"/>
</dbReference>
<dbReference type="HOGENOM" id="CLU_009834_7_2_6"/>
<sequence>MTQSQDIVLYRVDNHIATLTLNDPKSLNAFSTPLKNAVIQSLEEANNDEQVRVIILQGSGGNFSSGGDIKEMISEGLDKETLSNKLAAMVTGAGEVSLLLRKIHKPIIAKLEGAVAGAGMNLALTCDFRITADNAKFVQAFVHIGLVPDAGGVYLLNQLVGPAKTTELVMLGDKITAKDMADLNLVNDVVSADELDDAVLKLANRLCALPSKALETMKHLLNTHAYMGLNEALDMEVHQQARLAKTDDFIEGITAFIEKRKPVYNQSCDS</sequence>
<comment type="similarity">
    <text evidence="1 2">Belongs to the enoyl-CoA hydratase/isomerase family.</text>
</comment>
<dbReference type="InterPro" id="IPR029045">
    <property type="entry name" value="ClpP/crotonase-like_dom_sf"/>
</dbReference>
<reference evidence="3" key="1">
    <citation type="submission" date="2007-05" db="EMBL/GenBank/DDBJ databases">
        <title>Complete sequence of chromosome of Psychrobacter sp. PRwf-1.</title>
        <authorList>
            <consortium name="US DOE Joint Genome Institute"/>
            <person name="Copeland A."/>
            <person name="Lucas S."/>
            <person name="Lapidus A."/>
            <person name="Barry K."/>
            <person name="Detter J.C."/>
            <person name="Glavina del Rio T."/>
            <person name="Hammon N."/>
            <person name="Israni S."/>
            <person name="Dalin E."/>
            <person name="Tice H."/>
            <person name="Pitluck S."/>
            <person name="Chain P."/>
            <person name="Malfatti S."/>
            <person name="Shin M."/>
            <person name="Vergez L."/>
            <person name="Schmutz J."/>
            <person name="Larimer F."/>
            <person name="Land M."/>
            <person name="Hauser L."/>
            <person name="Kyrpides N."/>
            <person name="Kim E."/>
            <person name="Tiedje J."/>
            <person name="Richardson P."/>
        </authorList>
    </citation>
    <scope>NUCLEOTIDE SEQUENCE [LARGE SCALE GENOMIC DNA]</scope>
    <source>
        <strain evidence="3">PRwf-1</strain>
    </source>
</reference>
<dbReference type="KEGG" id="prw:PsycPRwf_0903"/>
<dbReference type="EMBL" id="CP000713">
    <property type="protein sequence ID" value="ABQ93853.1"/>
    <property type="molecule type" value="Genomic_DNA"/>
</dbReference>
<dbReference type="SUPFAM" id="SSF52096">
    <property type="entry name" value="ClpP/crotonase"/>
    <property type="match status" value="1"/>
</dbReference>
<accession>A5WDW2</accession>
<dbReference type="InterPro" id="IPR014748">
    <property type="entry name" value="Enoyl-CoA_hydra_C"/>
</dbReference>
<dbReference type="Gene3D" id="3.90.226.10">
    <property type="entry name" value="2-enoyl-CoA Hydratase, Chain A, domain 1"/>
    <property type="match status" value="1"/>
</dbReference>
<dbReference type="PROSITE" id="PS00166">
    <property type="entry name" value="ENOYL_COA_HYDRATASE"/>
    <property type="match status" value="1"/>
</dbReference>
<proteinExistence type="inferred from homology"/>
<dbReference type="EC" id="4.2.1.17" evidence="3"/>